<organism evidence="1 2">
    <name type="scientific">Niallia alba</name>
    <dbReference type="NCBI Taxonomy" id="2729105"/>
    <lineage>
        <taxon>Bacteria</taxon>
        <taxon>Bacillati</taxon>
        <taxon>Bacillota</taxon>
        <taxon>Bacilli</taxon>
        <taxon>Bacillales</taxon>
        <taxon>Bacillaceae</taxon>
        <taxon>Niallia</taxon>
    </lineage>
</organism>
<keyword evidence="1" id="KW-0808">Transferase</keyword>
<evidence type="ECO:0000313" key="2">
    <source>
        <dbReference type="Proteomes" id="UP000588491"/>
    </source>
</evidence>
<sequence>MEIFLSGETDMEVAEQFREIRNEFEAKLESLKDKNYGSELQSIGITPIVVNLSPEYEESGFFKERKLFKKKEKDAGYRLRINFEKFVSGDYNIKRLLLAKNIIDSIRSLGTKAKKDFDAISLEKDILYLLDIGVETINKVDIK</sequence>
<proteinExistence type="predicted"/>
<dbReference type="EMBL" id="JABBPK010000001">
    <property type="protein sequence ID" value="NMO80029.1"/>
    <property type="molecule type" value="Genomic_DNA"/>
</dbReference>
<dbReference type="RefSeq" id="WP_145585243.1">
    <property type="nucleotide sequence ID" value="NZ_JABBPK010000001.1"/>
</dbReference>
<reference evidence="1 2" key="1">
    <citation type="submission" date="2020-04" db="EMBL/GenBank/DDBJ databases">
        <title>Bacillus sp. UniB3 isolated from commercial digestive syrup.</title>
        <authorList>
            <person name="Thorat V."/>
            <person name="Kirdat K."/>
            <person name="Tiwarekar B."/>
            <person name="Yadav A."/>
        </authorList>
    </citation>
    <scope>NUCLEOTIDE SEQUENCE [LARGE SCALE GENOMIC DNA]</scope>
    <source>
        <strain evidence="1 2">UniB3</strain>
    </source>
</reference>
<dbReference type="GO" id="GO:0016740">
    <property type="term" value="F:transferase activity"/>
    <property type="evidence" value="ECO:0007669"/>
    <property type="project" value="UniProtKB-KW"/>
</dbReference>
<dbReference type="Pfam" id="PF15571">
    <property type="entry name" value="Imm44"/>
    <property type="match status" value="1"/>
</dbReference>
<keyword evidence="2" id="KW-1185">Reference proteome</keyword>
<name>A0A7Y0PQZ5_9BACI</name>
<dbReference type="Proteomes" id="UP000588491">
    <property type="component" value="Unassembled WGS sequence"/>
</dbReference>
<comment type="caution">
    <text evidence="1">The sequence shown here is derived from an EMBL/GenBank/DDBJ whole genome shotgun (WGS) entry which is preliminary data.</text>
</comment>
<protein>
    <submittedName>
        <fullName evidence="1">Dihydrolipoamide succinyltransferase</fullName>
    </submittedName>
</protein>
<evidence type="ECO:0000313" key="1">
    <source>
        <dbReference type="EMBL" id="NMO80029.1"/>
    </source>
</evidence>
<accession>A0A7Y0PQZ5</accession>
<dbReference type="InterPro" id="IPR029078">
    <property type="entry name" value="Imm44"/>
</dbReference>
<dbReference type="AlphaFoldDB" id="A0A7Y0PQZ5"/>
<gene>
    <name evidence="1" type="ORF">HHU08_24215</name>
</gene>